<evidence type="ECO:0000259" key="9">
    <source>
        <dbReference type="Pfam" id="PF14630"/>
    </source>
</evidence>
<evidence type="ECO:0000256" key="5">
    <source>
        <dbReference type="ARBA" id="ARBA00022840"/>
    </source>
</evidence>
<dbReference type="InterPro" id="IPR027417">
    <property type="entry name" value="P-loop_NTPase"/>
</dbReference>
<evidence type="ECO:0000256" key="4">
    <source>
        <dbReference type="ARBA" id="ARBA00022741"/>
    </source>
</evidence>
<evidence type="ECO:0000256" key="2">
    <source>
        <dbReference type="ARBA" id="ARBA00006269"/>
    </source>
</evidence>
<dbReference type="GO" id="GO:0005664">
    <property type="term" value="C:nuclear origin of replication recognition complex"/>
    <property type="evidence" value="ECO:0007669"/>
    <property type="project" value="TreeGrafter"/>
</dbReference>
<dbReference type="Pfam" id="PF21639">
    <property type="entry name" value="ORC5_lid"/>
    <property type="match status" value="1"/>
</dbReference>
<dbReference type="EnsemblMetazoa" id="SMAR015333-RA">
    <property type="protein sequence ID" value="SMAR015333-PA"/>
    <property type="gene ID" value="SMAR015333"/>
</dbReference>
<dbReference type="STRING" id="126957.T1JNA4"/>
<evidence type="ECO:0000256" key="3">
    <source>
        <dbReference type="ARBA" id="ARBA00022705"/>
    </source>
</evidence>
<protein>
    <recommendedName>
        <fullName evidence="7">Origin recognition complex subunit 5</fullName>
    </recommendedName>
</protein>
<dbReference type="PhylomeDB" id="T1JNA4"/>
<sequence length="434" mass="50233">MNLLKAMNDLKKSIPCRDNELKAIIRLFNEKSTVKWPSVFIYGHTGTGKTLVVKSVMKKLCLPFVFINCVEIFSQRHLFESILTAVEKIPDISSSDFRCPNMNDFVLTLKELVRSFDQTLYIVLDKAERLRDLEFNILPAFLKLQELVDGNVCVVLISELIWEKYRTSSAFCDPILINFPNYNRDELIEILSLDCDMVYPKEFYTSYVRSVLAVYEPICRDLNELKYLCSSNFKIYCKPVKSGEIDVSQAGKLWMIFNSQLKKSLQNVYMREVTSSHCEKWKTQNLVSKQSQIQTQMLELPFYSKFLLIAAYLASYNPTSSDKRFFLKNNGKKKKSVRKFVKKEKFSNHVLGPKLFSLDRLLAIFYSIVEERVTPSALIFSQISSLVSIHLLSQLDTSDILQTPKYKCLVTLDSIRSIGKTVDFDVGRYLFDFI</sequence>
<keyword evidence="5" id="KW-0067">ATP-binding</keyword>
<dbReference type="EMBL" id="JH431612">
    <property type="status" value="NOT_ANNOTATED_CDS"/>
    <property type="molecule type" value="Genomic_DNA"/>
</dbReference>
<evidence type="ECO:0000313" key="11">
    <source>
        <dbReference type="EnsemblMetazoa" id="SMAR015333-PA"/>
    </source>
</evidence>
<dbReference type="InterPro" id="IPR048866">
    <property type="entry name" value="ORC5_lid"/>
</dbReference>
<dbReference type="InterPro" id="IPR041664">
    <property type="entry name" value="AAA_16"/>
</dbReference>
<accession>T1JNA4</accession>
<dbReference type="InterPro" id="IPR047088">
    <property type="entry name" value="ORC5_C"/>
</dbReference>
<dbReference type="Pfam" id="PF13191">
    <property type="entry name" value="AAA_16"/>
    <property type="match status" value="1"/>
</dbReference>
<keyword evidence="12" id="KW-1185">Reference proteome</keyword>
<evidence type="ECO:0000259" key="8">
    <source>
        <dbReference type="Pfam" id="PF13191"/>
    </source>
</evidence>
<reference evidence="12" key="1">
    <citation type="submission" date="2011-05" db="EMBL/GenBank/DDBJ databases">
        <authorList>
            <person name="Richards S.R."/>
            <person name="Qu J."/>
            <person name="Jiang H."/>
            <person name="Jhangiani S.N."/>
            <person name="Agravi P."/>
            <person name="Goodspeed R."/>
            <person name="Gross S."/>
            <person name="Mandapat C."/>
            <person name="Jackson L."/>
            <person name="Mathew T."/>
            <person name="Pu L."/>
            <person name="Thornton R."/>
            <person name="Saada N."/>
            <person name="Wilczek-Boney K.B."/>
            <person name="Lee S."/>
            <person name="Kovar C."/>
            <person name="Wu Y."/>
            <person name="Scherer S.E."/>
            <person name="Worley K.C."/>
            <person name="Muzny D.M."/>
            <person name="Gibbs R."/>
        </authorList>
    </citation>
    <scope>NUCLEOTIDE SEQUENCE</scope>
    <source>
        <strain evidence="12">Brora</strain>
    </source>
</reference>
<dbReference type="SUPFAM" id="SSF52540">
    <property type="entry name" value="P-loop containing nucleoside triphosphate hydrolases"/>
    <property type="match status" value="1"/>
</dbReference>
<dbReference type="FunFam" id="3.40.50.300:FF:000673">
    <property type="entry name" value="Origin recognition complex subunit 5"/>
    <property type="match status" value="1"/>
</dbReference>
<dbReference type="eggNOG" id="KOG2543">
    <property type="taxonomic scope" value="Eukaryota"/>
</dbReference>
<feature type="domain" description="Origin recognition complex subunit 5 C-terminal" evidence="9">
    <location>
        <begin position="300"/>
        <end position="430"/>
    </location>
</feature>
<evidence type="ECO:0000256" key="1">
    <source>
        <dbReference type="ARBA" id="ARBA00004123"/>
    </source>
</evidence>
<dbReference type="Pfam" id="PF14630">
    <property type="entry name" value="ORC5_C"/>
    <property type="match status" value="1"/>
</dbReference>
<dbReference type="Gene3D" id="3.40.50.300">
    <property type="entry name" value="P-loop containing nucleotide triphosphate hydrolases"/>
    <property type="match status" value="1"/>
</dbReference>
<feature type="domain" description="Orc1-like AAA ATPase" evidence="8">
    <location>
        <begin position="14"/>
        <end position="155"/>
    </location>
</feature>
<keyword evidence="4" id="KW-0547">Nucleotide-binding</keyword>
<organism evidence="11 12">
    <name type="scientific">Strigamia maritima</name>
    <name type="common">European centipede</name>
    <name type="synonym">Geophilus maritimus</name>
    <dbReference type="NCBI Taxonomy" id="126957"/>
    <lineage>
        <taxon>Eukaryota</taxon>
        <taxon>Metazoa</taxon>
        <taxon>Ecdysozoa</taxon>
        <taxon>Arthropoda</taxon>
        <taxon>Myriapoda</taxon>
        <taxon>Chilopoda</taxon>
        <taxon>Pleurostigmophora</taxon>
        <taxon>Geophilomorpha</taxon>
        <taxon>Linotaeniidae</taxon>
        <taxon>Strigamia</taxon>
    </lineage>
</organism>
<evidence type="ECO:0000256" key="6">
    <source>
        <dbReference type="ARBA" id="ARBA00023242"/>
    </source>
</evidence>
<feature type="domain" description="ORC5 lid" evidence="10">
    <location>
        <begin position="204"/>
        <end position="265"/>
    </location>
</feature>
<dbReference type="GO" id="GO:0006270">
    <property type="term" value="P:DNA replication initiation"/>
    <property type="evidence" value="ECO:0007669"/>
    <property type="project" value="TreeGrafter"/>
</dbReference>
<evidence type="ECO:0000259" key="10">
    <source>
        <dbReference type="Pfam" id="PF21639"/>
    </source>
</evidence>
<dbReference type="Proteomes" id="UP000014500">
    <property type="component" value="Unassembled WGS sequence"/>
</dbReference>
<evidence type="ECO:0000256" key="7">
    <source>
        <dbReference type="ARBA" id="ARBA00069657"/>
    </source>
</evidence>
<dbReference type="GO" id="GO:0005524">
    <property type="term" value="F:ATP binding"/>
    <property type="evidence" value="ECO:0007669"/>
    <property type="project" value="UniProtKB-KW"/>
</dbReference>
<dbReference type="PANTHER" id="PTHR12705:SF0">
    <property type="entry name" value="ORIGIN RECOGNITION COMPLEX SUBUNIT 5"/>
    <property type="match status" value="1"/>
</dbReference>
<comment type="similarity">
    <text evidence="2">Belongs to the ORC5 family.</text>
</comment>
<dbReference type="InterPro" id="IPR020796">
    <property type="entry name" value="ORC5"/>
</dbReference>
<name>T1JNA4_STRMM</name>
<keyword evidence="3" id="KW-0235">DNA replication</keyword>
<dbReference type="PANTHER" id="PTHR12705">
    <property type="entry name" value="ORIGIN RECOGNITION COMPLEX SUBUNIT 5"/>
    <property type="match status" value="1"/>
</dbReference>
<evidence type="ECO:0000313" key="12">
    <source>
        <dbReference type="Proteomes" id="UP000014500"/>
    </source>
</evidence>
<proteinExistence type="inferred from homology"/>
<reference evidence="11" key="2">
    <citation type="submission" date="2015-02" db="UniProtKB">
        <authorList>
            <consortium name="EnsemblMetazoa"/>
        </authorList>
    </citation>
    <scope>IDENTIFICATION</scope>
</reference>
<dbReference type="OMA" id="QLRRWHG"/>
<comment type="subcellular location">
    <subcellularLocation>
        <location evidence="1">Nucleus</location>
    </subcellularLocation>
</comment>
<dbReference type="HOGENOM" id="CLU_028223_0_1_1"/>
<dbReference type="AlphaFoldDB" id="T1JNA4"/>
<dbReference type="GO" id="GO:0003688">
    <property type="term" value="F:DNA replication origin binding"/>
    <property type="evidence" value="ECO:0007669"/>
    <property type="project" value="TreeGrafter"/>
</dbReference>
<keyword evidence="6" id="KW-0539">Nucleus</keyword>